<feature type="domain" description="ATPase AAA-type core" evidence="1">
    <location>
        <begin position="301"/>
        <end position="369"/>
    </location>
</feature>
<name>A0ABV6FSZ9_9BACT</name>
<evidence type="ECO:0000259" key="1">
    <source>
        <dbReference type="Pfam" id="PF13304"/>
    </source>
</evidence>
<dbReference type="PANTHER" id="PTHR40396:SF1">
    <property type="entry name" value="ATPASE AAA-TYPE CORE DOMAIN-CONTAINING PROTEIN"/>
    <property type="match status" value="1"/>
</dbReference>
<accession>A0ABV6FSZ9</accession>
<feature type="domain" description="ATPase AAA-type core" evidence="1">
    <location>
        <begin position="54"/>
        <end position="165"/>
    </location>
</feature>
<dbReference type="Pfam" id="PF13304">
    <property type="entry name" value="AAA_21"/>
    <property type="match status" value="2"/>
</dbReference>
<protein>
    <submittedName>
        <fullName evidence="2">ATP/GTP-binding protein</fullName>
    </submittedName>
</protein>
<dbReference type="Gene3D" id="3.40.50.300">
    <property type="entry name" value="P-loop containing nucleotide triphosphate hydrolases"/>
    <property type="match status" value="1"/>
</dbReference>
<organism evidence="2 3">
    <name type="scientific">Fontibacter flavus</name>
    <dbReference type="NCBI Taxonomy" id="654838"/>
    <lineage>
        <taxon>Bacteria</taxon>
        <taxon>Pseudomonadati</taxon>
        <taxon>Bacteroidota</taxon>
        <taxon>Cytophagia</taxon>
        <taxon>Cytophagales</taxon>
        <taxon>Cyclobacteriaceae</taxon>
        <taxon>Fontibacter</taxon>
    </lineage>
</organism>
<dbReference type="RefSeq" id="WP_382387463.1">
    <property type="nucleotide sequence ID" value="NZ_JBHLWI010000028.1"/>
</dbReference>
<comment type="caution">
    <text evidence="2">The sequence shown here is derived from an EMBL/GenBank/DDBJ whole genome shotgun (WGS) entry which is preliminary data.</text>
</comment>
<dbReference type="Proteomes" id="UP001589797">
    <property type="component" value="Unassembled WGS sequence"/>
</dbReference>
<proteinExistence type="predicted"/>
<evidence type="ECO:0000313" key="3">
    <source>
        <dbReference type="Proteomes" id="UP001589797"/>
    </source>
</evidence>
<sequence>MIKIEEFSFGNFWSFKDMQTLNMSAAKIKSKNSRLDLSNLLPVDEDLNLLKSKAIYGANASGKSNVIKALVTFIRIIKESVKEDQALSMIDAFQLSTETEHQPTFFQLVFWTKDIRYRYGFEADSDSIKSEWLFSTPNKREQSLFLRENDQILDINQTHFEEGQKAIDLAGGDGDGQIFRSNSLFLSSLASFGFGKVSKVIVNAIASISIISGLGHRGMYGLAGESLNDNVKKNFILDFLKKADLGIEDLLAIDLKGRDLPEELEDDVKEDLKKELIVVSKRTKFDENLKAIGKSDFAFGFQESEGTRKMFELSPFIYRALKEGNPLVIDEFDARFHPLLTKKIVELFNSDSNHGAQLIFTTHDTNLLSADILRRDQIDFVEKDRYGASHLYTLIEIKGVRNDASFEKDYIQGKYGAIPFLGDFTNMNDFDYAEEDKSYQGH</sequence>
<dbReference type="EMBL" id="JBHLWI010000028">
    <property type="protein sequence ID" value="MFC0263001.1"/>
    <property type="molecule type" value="Genomic_DNA"/>
</dbReference>
<dbReference type="SUPFAM" id="SSF52540">
    <property type="entry name" value="P-loop containing nucleoside triphosphate hydrolases"/>
    <property type="match status" value="1"/>
</dbReference>
<dbReference type="InterPro" id="IPR003959">
    <property type="entry name" value="ATPase_AAA_core"/>
</dbReference>
<keyword evidence="3" id="KW-1185">Reference proteome</keyword>
<dbReference type="PANTHER" id="PTHR40396">
    <property type="entry name" value="ATPASE-LIKE PROTEIN"/>
    <property type="match status" value="1"/>
</dbReference>
<dbReference type="InterPro" id="IPR027417">
    <property type="entry name" value="P-loop_NTPase"/>
</dbReference>
<gene>
    <name evidence="2" type="ORF">ACFFIP_09935</name>
</gene>
<evidence type="ECO:0000313" key="2">
    <source>
        <dbReference type="EMBL" id="MFC0263001.1"/>
    </source>
</evidence>
<reference evidence="2 3" key="1">
    <citation type="submission" date="2024-09" db="EMBL/GenBank/DDBJ databases">
        <authorList>
            <person name="Sun Q."/>
            <person name="Mori K."/>
        </authorList>
    </citation>
    <scope>NUCLEOTIDE SEQUENCE [LARGE SCALE GENOMIC DNA]</scope>
    <source>
        <strain evidence="2 3">CCM 7650</strain>
    </source>
</reference>